<evidence type="ECO:0000313" key="3">
    <source>
        <dbReference type="Proteomes" id="UP000501690"/>
    </source>
</evidence>
<organism evidence="2 3">
    <name type="scientific">Vigna unguiculata</name>
    <name type="common">Cowpea</name>
    <dbReference type="NCBI Taxonomy" id="3917"/>
    <lineage>
        <taxon>Eukaryota</taxon>
        <taxon>Viridiplantae</taxon>
        <taxon>Streptophyta</taxon>
        <taxon>Embryophyta</taxon>
        <taxon>Tracheophyta</taxon>
        <taxon>Spermatophyta</taxon>
        <taxon>Magnoliopsida</taxon>
        <taxon>eudicotyledons</taxon>
        <taxon>Gunneridae</taxon>
        <taxon>Pentapetalae</taxon>
        <taxon>rosids</taxon>
        <taxon>fabids</taxon>
        <taxon>Fabales</taxon>
        <taxon>Fabaceae</taxon>
        <taxon>Papilionoideae</taxon>
        <taxon>50 kb inversion clade</taxon>
        <taxon>NPAAA clade</taxon>
        <taxon>indigoferoid/millettioid clade</taxon>
        <taxon>Phaseoleae</taxon>
        <taxon>Vigna</taxon>
    </lineage>
</organism>
<keyword evidence="3" id="KW-1185">Reference proteome</keyword>
<protein>
    <submittedName>
        <fullName evidence="2">Uncharacterized protein</fullName>
    </submittedName>
</protein>
<keyword evidence="1" id="KW-0812">Transmembrane</keyword>
<proteinExistence type="predicted"/>
<dbReference type="AlphaFoldDB" id="A0A4D6LNB3"/>
<reference evidence="2 3" key="1">
    <citation type="submission" date="2019-04" db="EMBL/GenBank/DDBJ databases">
        <title>An improved genome assembly and genetic linkage map for asparagus bean, Vigna unguiculata ssp. sesquipedialis.</title>
        <authorList>
            <person name="Xia Q."/>
            <person name="Zhang R."/>
            <person name="Dong Y."/>
        </authorList>
    </citation>
    <scope>NUCLEOTIDE SEQUENCE [LARGE SCALE GENOMIC DNA]</scope>
    <source>
        <tissue evidence="2">Leaf</tissue>
    </source>
</reference>
<evidence type="ECO:0000256" key="1">
    <source>
        <dbReference type="SAM" id="Phobius"/>
    </source>
</evidence>
<gene>
    <name evidence="2" type="ORF">DEO72_LG4g972</name>
</gene>
<feature type="transmembrane region" description="Helical" evidence="1">
    <location>
        <begin position="115"/>
        <end position="134"/>
    </location>
</feature>
<evidence type="ECO:0000313" key="2">
    <source>
        <dbReference type="EMBL" id="QCD90020.1"/>
    </source>
</evidence>
<sequence>MWHEFRNSACEEQFGNPDNFVQSVMGYVVRSSKRSKSMDPISHRHEGDLPWEWLGDNPLSLNSVEFGNLHRCKLPRDPMCLHNPDIKLESCTDSGRIDSTEPSGASTLNSLPPRAFVCLNGMILCLIAIWNYLWCEIGMWHEFRNSACEEQFGNPDNFVQSVMGYVVRSSKRSKSMDPISHRHEGDLPWEWLGDNPLSLNSVEFGNLHRCKLPRDPMCLHNPDIKLESCTGVSCSGDLIKF</sequence>
<name>A0A4D6LNB3_VIGUN</name>
<keyword evidence="1" id="KW-1133">Transmembrane helix</keyword>
<dbReference type="EMBL" id="CP039348">
    <property type="protein sequence ID" value="QCD90020.1"/>
    <property type="molecule type" value="Genomic_DNA"/>
</dbReference>
<keyword evidence="1" id="KW-0472">Membrane</keyword>
<dbReference type="Proteomes" id="UP000501690">
    <property type="component" value="Linkage Group LG4"/>
</dbReference>
<accession>A0A4D6LNB3</accession>